<feature type="compositionally biased region" description="Low complexity" evidence="1">
    <location>
        <begin position="144"/>
        <end position="155"/>
    </location>
</feature>
<evidence type="ECO:0000313" key="4">
    <source>
        <dbReference type="EMBL" id="SHF84368.1"/>
    </source>
</evidence>
<keyword evidence="2" id="KW-0812">Transmembrane</keyword>
<evidence type="ECO:0000259" key="3">
    <source>
        <dbReference type="Pfam" id="PF14258"/>
    </source>
</evidence>
<sequence>MTAPVTVAGTAPEVSADALVRPAWRRLRFWPALVLALLVGAVAVGTVTTSPSRPLDPDSPAPAGGRALARLLAGYDTSVTRTTALATALAAARGRDGNGAAVLVADPAAYSAHQLTRLARATRRLVLVRPDDRALAAVAPGLRTSSTSGPSDSPGCRAPGPLAAGPVDWPGDTLTVRGGAGVSCYDGAVLLTGTATRSVAVLGSAALLHNEHLADEGAAALAVDLATADRSLHRVVWLLPGGDADGAGPASVWDLFPGGAYRVFWWLVGVGVLLALWRARRLGGVVVEPLPVVVRSVELVEGHGRLYDRAGARDRAATALRAAAVRRLAARLGHHDAGSVRSGAAPGDPVALVAALAPLTRRTPAEVHALLAGPVPADDAALVRLATGLDELEAAVGGALTEGNR</sequence>
<evidence type="ECO:0000256" key="2">
    <source>
        <dbReference type="SAM" id="Phobius"/>
    </source>
</evidence>
<keyword evidence="5" id="KW-1185">Reference proteome</keyword>
<organism evidence="4 5">
    <name type="scientific">Jatrophihabitans endophyticus</name>
    <dbReference type="NCBI Taxonomy" id="1206085"/>
    <lineage>
        <taxon>Bacteria</taxon>
        <taxon>Bacillati</taxon>
        <taxon>Actinomycetota</taxon>
        <taxon>Actinomycetes</taxon>
        <taxon>Jatrophihabitantales</taxon>
        <taxon>Jatrophihabitantaceae</taxon>
        <taxon>Jatrophihabitans</taxon>
    </lineage>
</organism>
<feature type="domain" description="DUF4350" evidence="3">
    <location>
        <begin position="57"/>
        <end position="225"/>
    </location>
</feature>
<evidence type="ECO:0000256" key="1">
    <source>
        <dbReference type="SAM" id="MobiDB-lite"/>
    </source>
</evidence>
<dbReference type="Pfam" id="PF14258">
    <property type="entry name" value="DUF4350"/>
    <property type="match status" value="1"/>
</dbReference>
<name>A0A1M5EYT1_9ACTN</name>
<protein>
    <recommendedName>
        <fullName evidence="3">DUF4350 domain-containing protein</fullName>
    </recommendedName>
</protein>
<gene>
    <name evidence="4" type="ORF">SAMN05443575_1050</name>
</gene>
<dbReference type="STRING" id="1206085.SAMN05443575_1050"/>
<dbReference type="InterPro" id="IPR025646">
    <property type="entry name" value="DUF4350"/>
</dbReference>
<reference evidence="4 5" key="1">
    <citation type="submission" date="2016-11" db="EMBL/GenBank/DDBJ databases">
        <authorList>
            <person name="Jaros S."/>
            <person name="Januszkiewicz K."/>
            <person name="Wedrychowicz H."/>
        </authorList>
    </citation>
    <scope>NUCLEOTIDE SEQUENCE [LARGE SCALE GENOMIC DNA]</scope>
    <source>
        <strain evidence="4 5">DSM 45627</strain>
    </source>
</reference>
<dbReference type="EMBL" id="FQVU01000001">
    <property type="protein sequence ID" value="SHF84368.1"/>
    <property type="molecule type" value="Genomic_DNA"/>
</dbReference>
<dbReference type="Proteomes" id="UP000186132">
    <property type="component" value="Unassembled WGS sequence"/>
</dbReference>
<accession>A0A1M5EYT1</accession>
<keyword evidence="2" id="KW-1133">Transmembrane helix</keyword>
<feature type="region of interest" description="Disordered" evidence="1">
    <location>
        <begin position="139"/>
        <end position="162"/>
    </location>
</feature>
<keyword evidence="2" id="KW-0472">Membrane</keyword>
<proteinExistence type="predicted"/>
<dbReference type="AlphaFoldDB" id="A0A1M5EYT1"/>
<evidence type="ECO:0000313" key="5">
    <source>
        <dbReference type="Proteomes" id="UP000186132"/>
    </source>
</evidence>
<dbReference type="RefSeq" id="WP_143167985.1">
    <property type="nucleotide sequence ID" value="NZ_FQVU01000001.1"/>
</dbReference>
<feature type="transmembrane region" description="Helical" evidence="2">
    <location>
        <begin position="29"/>
        <end position="48"/>
    </location>
</feature>
<dbReference type="OrthoDB" id="5241668at2"/>